<name>A0A3M6YX61_HORWE</name>
<comment type="caution">
    <text evidence="2">The sequence shown here is derived from an EMBL/GenBank/DDBJ whole genome shotgun (WGS) entry which is preliminary data.</text>
</comment>
<accession>A0A3M6YX61</accession>
<dbReference type="AlphaFoldDB" id="A0A3M6YX61"/>
<feature type="compositionally biased region" description="Basic and acidic residues" evidence="1">
    <location>
        <begin position="38"/>
        <end position="75"/>
    </location>
</feature>
<evidence type="ECO:0000313" key="5">
    <source>
        <dbReference type="Proteomes" id="UP000276864"/>
    </source>
</evidence>
<reference evidence="4 5" key="1">
    <citation type="journal article" date="2018" name="BMC Genomics">
        <title>Genomic evidence for intraspecific hybridization in a clonal and extremely halotolerant yeast.</title>
        <authorList>
            <person name="Gostincar C."/>
            <person name="Stajich J.E."/>
            <person name="Zupancic J."/>
            <person name="Zalar P."/>
            <person name="Gunde-Cimerman N."/>
        </authorList>
    </citation>
    <scope>NUCLEOTIDE SEQUENCE [LARGE SCALE GENOMIC DNA]</scope>
    <source>
        <strain evidence="3 5">EXF-6651</strain>
        <strain evidence="2 4">EXF-6669</strain>
    </source>
</reference>
<feature type="region of interest" description="Disordered" evidence="1">
    <location>
        <begin position="32"/>
        <end position="113"/>
    </location>
</feature>
<dbReference type="EMBL" id="QWIL01001123">
    <property type="protein sequence ID" value="RMY07429.1"/>
    <property type="molecule type" value="Genomic_DNA"/>
</dbReference>
<dbReference type="Proteomes" id="UP000276864">
    <property type="component" value="Unassembled WGS sequence"/>
</dbReference>
<organism evidence="2 4">
    <name type="scientific">Hortaea werneckii</name>
    <name type="common">Black yeast</name>
    <name type="synonym">Cladosporium werneckii</name>
    <dbReference type="NCBI Taxonomy" id="91943"/>
    <lineage>
        <taxon>Eukaryota</taxon>
        <taxon>Fungi</taxon>
        <taxon>Dikarya</taxon>
        <taxon>Ascomycota</taxon>
        <taxon>Pezizomycotina</taxon>
        <taxon>Dothideomycetes</taxon>
        <taxon>Dothideomycetidae</taxon>
        <taxon>Mycosphaerellales</taxon>
        <taxon>Teratosphaeriaceae</taxon>
        <taxon>Hortaea</taxon>
    </lineage>
</organism>
<evidence type="ECO:0000256" key="1">
    <source>
        <dbReference type="SAM" id="MobiDB-lite"/>
    </source>
</evidence>
<evidence type="ECO:0000313" key="4">
    <source>
        <dbReference type="Proteomes" id="UP000271337"/>
    </source>
</evidence>
<evidence type="ECO:0000313" key="3">
    <source>
        <dbReference type="EMBL" id="RMY18467.1"/>
    </source>
</evidence>
<proteinExistence type="predicted"/>
<sequence>MTQDKRAQKQRKQAFNMAALLIGGSLILADKAKQRKQEKKDKKKAHDDKRYKDLEKETKLRLERSQSEKVEKLVEVNDDDESDKASGSKDGDDEQQQQQQRTPSYTEAEWAEMFPNELPLKKKPIIYY</sequence>
<protein>
    <submittedName>
        <fullName evidence="2">Uncharacterized protein</fullName>
    </submittedName>
</protein>
<gene>
    <name evidence="3" type="ORF">D0866_13166</name>
    <name evidence="2" type="ORF">D0867_09349</name>
</gene>
<dbReference type="Proteomes" id="UP000271337">
    <property type="component" value="Unassembled WGS sequence"/>
</dbReference>
<evidence type="ECO:0000313" key="2">
    <source>
        <dbReference type="EMBL" id="RMY07429.1"/>
    </source>
</evidence>
<dbReference type="EMBL" id="QWIM01002073">
    <property type="protein sequence ID" value="RMY18467.1"/>
    <property type="molecule type" value="Genomic_DNA"/>
</dbReference>